<proteinExistence type="inferred from homology"/>
<dbReference type="CDD" id="cd06261">
    <property type="entry name" value="TM_PBP2"/>
    <property type="match status" value="1"/>
</dbReference>
<dbReference type="InterPro" id="IPR050809">
    <property type="entry name" value="UgpAE/MalFG_permease"/>
</dbReference>
<dbReference type="InterPro" id="IPR035906">
    <property type="entry name" value="MetI-like_sf"/>
</dbReference>
<evidence type="ECO:0000313" key="10">
    <source>
        <dbReference type="EMBL" id="MFC5395009.1"/>
    </source>
</evidence>
<dbReference type="PROSITE" id="PS50928">
    <property type="entry name" value="ABC_TM1"/>
    <property type="match status" value="1"/>
</dbReference>
<gene>
    <name evidence="10" type="ORF">ACFPPC_20435</name>
</gene>
<feature type="domain" description="ABC transmembrane type-1" evidence="9">
    <location>
        <begin position="76"/>
        <end position="288"/>
    </location>
</feature>
<evidence type="ECO:0000256" key="3">
    <source>
        <dbReference type="ARBA" id="ARBA00022448"/>
    </source>
</evidence>
<dbReference type="RefSeq" id="WP_377010681.1">
    <property type="nucleotide sequence ID" value="NZ_JBHSLV010000034.1"/>
</dbReference>
<evidence type="ECO:0000256" key="2">
    <source>
        <dbReference type="ARBA" id="ARBA00009306"/>
    </source>
</evidence>
<evidence type="ECO:0000256" key="6">
    <source>
        <dbReference type="ARBA" id="ARBA00022989"/>
    </source>
</evidence>
<dbReference type="PANTHER" id="PTHR43227">
    <property type="entry name" value="BLL4140 PROTEIN"/>
    <property type="match status" value="1"/>
</dbReference>
<dbReference type="EMBL" id="JBHSLV010000034">
    <property type="protein sequence ID" value="MFC5395009.1"/>
    <property type="molecule type" value="Genomic_DNA"/>
</dbReference>
<keyword evidence="4" id="KW-1003">Cell membrane</keyword>
<dbReference type="Pfam" id="PF00528">
    <property type="entry name" value="BPD_transp_1"/>
    <property type="match status" value="1"/>
</dbReference>
<keyword evidence="3 8" id="KW-0813">Transport</keyword>
<reference evidence="11" key="1">
    <citation type="journal article" date="2019" name="Int. J. Syst. Evol. Microbiol.">
        <title>The Global Catalogue of Microorganisms (GCM) 10K type strain sequencing project: providing services to taxonomists for standard genome sequencing and annotation.</title>
        <authorList>
            <consortium name="The Broad Institute Genomics Platform"/>
            <consortium name="The Broad Institute Genome Sequencing Center for Infectious Disease"/>
            <person name="Wu L."/>
            <person name="Ma J."/>
        </authorList>
    </citation>
    <scope>NUCLEOTIDE SEQUENCE [LARGE SCALE GENOMIC DNA]</scope>
    <source>
        <strain evidence="11">CGMCC 1.16326</strain>
    </source>
</reference>
<feature type="transmembrane region" description="Helical" evidence="8">
    <location>
        <begin position="80"/>
        <end position="102"/>
    </location>
</feature>
<feature type="transmembrane region" description="Helical" evidence="8">
    <location>
        <begin position="207"/>
        <end position="229"/>
    </location>
</feature>
<evidence type="ECO:0000259" key="9">
    <source>
        <dbReference type="PROSITE" id="PS50928"/>
    </source>
</evidence>
<organism evidence="10 11">
    <name type="scientific">Bosea vestrisii</name>
    <dbReference type="NCBI Taxonomy" id="151416"/>
    <lineage>
        <taxon>Bacteria</taxon>
        <taxon>Pseudomonadati</taxon>
        <taxon>Pseudomonadota</taxon>
        <taxon>Alphaproteobacteria</taxon>
        <taxon>Hyphomicrobiales</taxon>
        <taxon>Boseaceae</taxon>
        <taxon>Bosea</taxon>
    </lineage>
</organism>
<dbReference type="InterPro" id="IPR000515">
    <property type="entry name" value="MetI-like"/>
</dbReference>
<evidence type="ECO:0000256" key="7">
    <source>
        <dbReference type="ARBA" id="ARBA00023136"/>
    </source>
</evidence>
<dbReference type="Gene3D" id="1.10.3720.10">
    <property type="entry name" value="MetI-like"/>
    <property type="match status" value="1"/>
</dbReference>
<comment type="subcellular location">
    <subcellularLocation>
        <location evidence="1 8">Cell membrane</location>
        <topology evidence="1 8">Multi-pass membrane protein</topology>
    </subcellularLocation>
</comment>
<evidence type="ECO:0000256" key="1">
    <source>
        <dbReference type="ARBA" id="ARBA00004651"/>
    </source>
</evidence>
<feature type="transmembrane region" description="Helical" evidence="8">
    <location>
        <begin position="267"/>
        <end position="288"/>
    </location>
</feature>
<evidence type="ECO:0000256" key="4">
    <source>
        <dbReference type="ARBA" id="ARBA00022475"/>
    </source>
</evidence>
<evidence type="ECO:0000256" key="8">
    <source>
        <dbReference type="RuleBase" id="RU363032"/>
    </source>
</evidence>
<evidence type="ECO:0000313" key="11">
    <source>
        <dbReference type="Proteomes" id="UP001596104"/>
    </source>
</evidence>
<keyword evidence="6 8" id="KW-1133">Transmembrane helix</keyword>
<keyword evidence="7 8" id="KW-0472">Membrane</keyword>
<name>A0ABW0HGB5_9HYPH</name>
<dbReference type="PANTHER" id="PTHR43227:SF11">
    <property type="entry name" value="BLL4140 PROTEIN"/>
    <property type="match status" value="1"/>
</dbReference>
<comment type="similarity">
    <text evidence="2 8">Belongs to the binding-protein-dependent transport system permease family.</text>
</comment>
<feature type="transmembrane region" description="Helical" evidence="8">
    <location>
        <begin position="114"/>
        <end position="134"/>
    </location>
</feature>
<dbReference type="Proteomes" id="UP001596104">
    <property type="component" value="Unassembled WGS sequence"/>
</dbReference>
<protein>
    <submittedName>
        <fullName evidence="10">Carbohydrate ABC transporter permease</fullName>
    </submittedName>
</protein>
<feature type="transmembrane region" description="Helical" evidence="8">
    <location>
        <begin position="162"/>
        <end position="186"/>
    </location>
</feature>
<accession>A0ABW0HGB5</accession>
<evidence type="ECO:0000256" key="5">
    <source>
        <dbReference type="ARBA" id="ARBA00022692"/>
    </source>
</evidence>
<dbReference type="SUPFAM" id="SSF161098">
    <property type="entry name" value="MetI-like"/>
    <property type="match status" value="1"/>
</dbReference>
<keyword evidence="5 8" id="KW-0812">Transmembrane</keyword>
<keyword evidence="11" id="KW-1185">Reference proteome</keyword>
<comment type="caution">
    <text evidence="10">The sequence shown here is derived from an EMBL/GenBank/DDBJ whole genome shotgun (WGS) entry which is preliminary data.</text>
</comment>
<sequence length="296" mass="32828">MAALAGRRVADVGKLSTILLFLPPALLLFTLFVVLPVGEAAWYSGFNWNGFGKPTNWIGLDNYRFVFDNRAFGTAFKNNLLIIVVSLVIQLPLALSLAIILADRFRGSVALRMVFFLPYILAEIATGLIFSFVYDGDYGLLAAIYKSFGAEAPHLLASPQTAFAAILVVVVWKYFGFHMMLFIAALQTIDRSMLEAARIDGASRWQSLRYVVIPSLAPTIRLSVFFAIVGSLQLFDLVMPLTRGGPSDSSHTMVSFLYTFGITRMRVGFGSAVGVILFLICVVFAFTYKRWIMRDE</sequence>